<organism evidence="1 2">
    <name type="scientific">Gymnopus androsaceus JB14</name>
    <dbReference type="NCBI Taxonomy" id="1447944"/>
    <lineage>
        <taxon>Eukaryota</taxon>
        <taxon>Fungi</taxon>
        <taxon>Dikarya</taxon>
        <taxon>Basidiomycota</taxon>
        <taxon>Agaricomycotina</taxon>
        <taxon>Agaricomycetes</taxon>
        <taxon>Agaricomycetidae</taxon>
        <taxon>Agaricales</taxon>
        <taxon>Marasmiineae</taxon>
        <taxon>Omphalotaceae</taxon>
        <taxon>Gymnopus</taxon>
    </lineage>
</organism>
<accession>A0A6A4ILW8</accession>
<dbReference type="EMBL" id="ML769383">
    <property type="protein sequence ID" value="KAE9411621.1"/>
    <property type="molecule type" value="Genomic_DNA"/>
</dbReference>
<evidence type="ECO:0000313" key="2">
    <source>
        <dbReference type="Proteomes" id="UP000799118"/>
    </source>
</evidence>
<gene>
    <name evidence="1" type="ORF">BT96DRAFT_912145</name>
</gene>
<keyword evidence="2" id="KW-1185">Reference proteome</keyword>
<sequence length="261" mass="29421">MSLEESCSLYLKFVVNHCEGVWNSTEPGSSILSLENIPSEVLKQLVVKIDALPGRKRLRLTVSQSGLRIRTLILDAPREVAMSELGALIIDAYQTSSPGVDWLLHLKLPGSARQHHAILHLSKEPDWSARPCIRGKNGVPSILMEVASEASESMQDLHRDKDEWFQFPEVLTVILVKIWSRRQTSPDSIELEVWTQTPNGPVIHTHWVHDADTVQQVPDLVLEASNVFQHDELPPHFTSVTEIRVSSIHLQQYVLSVLEEI</sequence>
<dbReference type="Proteomes" id="UP000799118">
    <property type="component" value="Unassembled WGS sequence"/>
</dbReference>
<dbReference type="OrthoDB" id="2947980at2759"/>
<proteinExistence type="predicted"/>
<name>A0A6A4ILW8_9AGAR</name>
<evidence type="ECO:0000313" key="1">
    <source>
        <dbReference type="EMBL" id="KAE9411621.1"/>
    </source>
</evidence>
<reference evidence="1" key="1">
    <citation type="journal article" date="2019" name="Environ. Microbiol.">
        <title>Fungal ecological strategies reflected in gene transcription - a case study of two litter decomposers.</title>
        <authorList>
            <person name="Barbi F."/>
            <person name="Kohler A."/>
            <person name="Barry K."/>
            <person name="Baskaran P."/>
            <person name="Daum C."/>
            <person name="Fauchery L."/>
            <person name="Ihrmark K."/>
            <person name="Kuo A."/>
            <person name="LaButti K."/>
            <person name="Lipzen A."/>
            <person name="Morin E."/>
            <person name="Grigoriev I.V."/>
            <person name="Henrissat B."/>
            <person name="Lindahl B."/>
            <person name="Martin F."/>
        </authorList>
    </citation>
    <scope>NUCLEOTIDE SEQUENCE</scope>
    <source>
        <strain evidence="1">JB14</strain>
    </source>
</reference>
<dbReference type="AlphaFoldDB" id="A0A6A4ILW8"/>
<protein>
    <submittedName>
        <fullName evidence="1">Uncharacterized protein</fullName>
    </submittedName>
</protein>